<accession>A0A563EQ74</accession>
<gene>
    <name evidence="2" type="ORF">FKR81_23865</name>
</gene>
<keyword evidence="2" id="KW-0378">Hydrolase</keyword>
<reference evidence="2 3" key="1">
    <citation type="submission" date="2019-07" db="EMBL/GenBank/DDBJ databases">
        <title>Lentzea xizangensis sp. nov., isolated from Qinghai-Tibetan Plateau Soils.</title>
        <authorList>
            <person name="Huang J."/>
        </authorList>
    </citation>
    <scope>NUCLEOTIDE SEQUENCE [LARGE SCALE GENOMIC DNA]</scope>
    <source>
        <strain evidence="2 3">FXJ1.1311</strain>
    </source>
</reference>
<dbReference type="EMBL" id="VOBR01000015">
    <property type="protein sequence ID" value="TWP49573.1"/>
    <property type="molecule type" value="Genomic_DNA"/>
</dbReference>
<evidence type="ECO:0000256" key="1">
    <source>
        <dbReference type="SAM" id="SignalP"/>
    </source>
</evidence>
<dbReference type="RefSeq" id="WP_146354544.1">
    <property type="nucleotide sequence ID" value="NZ_VOBR01000015.1"/>
</dbReference>
<feature type="signal peptide" evidence="1">
    <location>
        <begin position="1"/>
        <end position="24"/>
    </location>
</feature>
<dbReference type="Pfam" id="PF13620">
    <property type="entry name" value="CarboxypepD_reg"/>
    <property type="match status" value="2"/>
</dbReference>
<dbReference type="GO" id="GO:0004180">
    <property type="term" value="F:carboxypeptidase activity"/>
    <property type="evidence" value="ECO:0007669"/>
    <property type="project" value="UniProtKB-KW"/>
</dbReference>
<evidence type="ECO:0000313" key="2">
    <source>
        <dbReference type="EMBL" id="TWP49573.1"/>
    </source>
</evidence>
<keyword evidence="1" id="KW-0732">Signal</keyword>
<dbReference type="InterPro" id="IPR008969">
    <property type="entry name" value="CarboxyPept-like_regulatory"/>
</dbReference>
<feature type="chain" id="PRO_5021809339" evidence="1">
    <location>
        <begin position="25"/>
        <end position="590"/>
    </location>
</feature>
<dbReference type="AlphaFoldDB" id="A0A563EQ74"/>
<dbReference type="Gene3D" id="2.60.40.1120">
    <property type="entry name" value="Carboxypeptidase-like, regulatory domain"/>
    <property type="match status" value="2"/>
</dbReference>
<comment type="caution">
    <text evidence="2">The sequence shown here is derived from an EMBL/GenBank/DDBJ whole genome shotgun (WGS) entry which is preliminary data.</text>
</comment>
<dbReference type="Proteomes" id="UP000316639">
    <property type="component" value="Unassembled WGS sequence"/>
</dbReference>
<keyword evidence="3" id="KW-1185">Reference proteome</keyword>
<name>A0A563EQ74_9PSEU</name>
<dbReference type="SUPFAM" id="SSF49464">
    <property type="entry name" value="Carboxypeptidase regulatory domain-like"/>
    <property type="match status" value="2"/>
</dbReference>
<keyword evidence="2" id="KW-0645">Protease</keyword>
<dbReference type="OrthoDB" id="3632511at2"/>
<keyword evidence="2" id="KW-0121">Carboxypeptidase</keyword>
<sequence length="590" mass="62823">MRRVFVLSACVSLLGLLTATPALAAGVSGVVRAEATGQPVAGACVSLFDLELHEVAATCADDAGRYSFADVAPGPYKARATASGFPEIWAYNRGSGLSAEVLNLPHNVDFTLQQGSAVVRGRITDETGAPAAGARVDITDANQRWWSAVETAADGTYEFTAVKADTYKLKVRFGDREQWLHQKGDFYSATSFTVPDAAVTVVDEAIQPYAGLRVVVKDSVSGAPAPAVCAQLNDTTSNERKQCADSGGVLRFDRLPANGYYTLGVWASNGEHWPADSVQVSLRAGEVTDHATALRPAATVRTTVQDARTGRPVENVCVETHTVPVVAVIDRDYLDRCSDSSGTLVLGPMDPGAYQLLVKPVGDNGYGMQWVGASGGTGDVREAIVVRPELNNPKTIAPIRMDRAGTISGVVTDRATGAGVNGVCVYPFAVDPRIGFGFRKNCTRDGGKYTITGLGPYRWPLEFADSRGGRYAWQWSGDAADRFAARPVPVWSGFTTDQNASLVASGQITGRTLDKQDKPKFGYVYGYNARTGDIVGWTSSDWTSGAYALKSLATQDVRLEYWIDRSCSRQAPVGVVAGQATSGVDLKDCS</sequence>
<evidence type="ECO:0000313" key="3">
    <source>
        <dbReference type="Proteomes" id="UP000316639"/>
    </source>
</evidence>
<organism evidence="2 3">
    <name type="scientific">Lentzea tibetensis</name>
    <dbReference type="NCBI Taxonomy" id="2591470"/>
    <lineage>
        <taxon>Bacteria</taxon>
        <taxon>Bacillati</taxon>
        <taxon>Actinomycetota</taxon>
        <taxon>Actinomycetes</taxon>
        <taxon>Pseudonocardiales</taxon>
        <taxon>Pseudonocardiaceae</taxon>
        <taxon>Lentzea</taxon>
    </lineage>
</organism>
<proteinExistence type="predicted"/>
<protein>
    <submittedName>
        <fullName evidence="2">Carboxypeptidase regulatory-like domain-containing protein</fullName>
    </submittedName>
</protein>